<reference evidence="8 9" key="1">
    <citation type="submission" date="2018-09" db="EMBL/GenBank/DDBJ databases">
        <title>Murine metabolic-syndrome-specific gut microbial biobank.</title>
        <authorList>
            <person name="Liu C."/>
        </authorList>
    </citation>
    <scope>NUCLEOTIDE SEQUENCE [LARGE SCALE GENOMIC DNA]</scope>
    <source>
        <strain evidence="8 9">0.1xD8-82</strain>
    </source>
</reference>
<dbReference type="SUPFAM" id="SSF117892">
    <property type="entry name" value="Band 7/SPFH domain"/>
    <property type="match status" value="1"/>
</dbReference>
<dbReference type="Proteomes" id="UP000280696">
    <property type="component" value="Unassembled WGS sequence"/>
</dbReference>
<comment type="function">
    <text evidence="6">HflC and HflK could regulate a protease.</text>
</comment>
<dbReference type="CDD" id="cd03405">
    <property type="entry name" value="SPFH_HflC"/>
    <property type="match status" value="1"/>
</dbReference>
<comment type="subcellular location">
    <subcellularLocation>
        <location evidence="1">Membrane</location>
    </subcellularLocation>
</comment>
<keyword evidence="8" id="KW-0378">Hydrolase</keyword>
<evidence type="ECO:0000259" key="7">
    <source>
        <dbReference type="SMART" id="SM00244"/>
    </source>
</evidence>
<evidence type="ECO:0000256" key="1">
    <source>
        <dbReference type="ARBA" id="ARBA00004370"/>
    </source>
</evidence>
<dbReference type="OrthoDB" id="9809197at2"/>
<dbReference type="EMBL" id="RAYQ01000018">
    <property type="protein sequence ID" value="RKI89864.1"/>
    <property type="molecule type" value="Genomic_DNA"/>
</dbReference>
<feature type="domain" description="Band 7" evidence="7">
    <location>
        <begin position="22"/>
        <end position="186"/>
    </location>
</feature>
<dbReference type="PANTHER" id="PTHR42911:SF1">
    <property type="entry name" value="MODULATOR OF FTSH PROTEASE HFLC"/>
    <property type="match status" value="1"/>
</dbReference>
<keyword evidence="9" id="KW-1185">Reference proteome</keyword>
<keyword evidence="8" id="KW-0645">Protease</keyword>
<dbReference type="GO" id="GO:0008233">
    <property type="term" value="F:peptidase activity"/>
    <property type="evidence" value="ECO:0007669"/>
    <property type="project" value="UniProtKB-KW"/>
</dbReference>
<comment type="caution">
    <text evidence="8">The sequence shown here is derived from an EMBL/GenBank/DDBJ whole genome shotgun (WGS) entry which is preliminary data.</text>
</comment>
<keyword evidence="4" id="KW-1133">Transmembrane helix</keyword>
<dbReference type="PRINTS" id="PR00721">
    <property type="entry name" value="STOMATIN"/>
</dbReference>
<evidence type="ECO:0000256" key="5">
    <source>
        <dbReference type="ARBA" id="ARBA00023136"/>
    </source>
</evidence>
<dbReference type="AlphaFoldDB" id="A0A3A9AFL1"/>
<sequence length="292" mass="32596">MKKKFGIAIAAFAVLAVLILAQGCMVVTYPNEYTIIKQFGRIESIRETPGLSLKLPFIQTAESVENEVLLYDLAVSDVMTKDKKSMIADCFVLWEIEDPYKYTQTLSAQKSNAEFRIDTIVYNSLKNVISSLSQEEVISGRDGELTKAIMENIGDTLGQYGIKLLAVETKSLDLPDENKNAVYERMISERNNIAATYQAEGQEEAKEISNNTTAEIIVMQSQANAQAEEIIAKGEAEYMRILSEAYNDPEKADFYLFLRALDAAKTTMTGDNKTLIIDETSPIAQIFYSRGQ</sequence>
<accession>A0A3A9AFL1</accession>
<evidence type="ECO:0000313" key="9">
    <source>
        <dbReference type="Proteomes" id="UP000280696"/>
    </source>
</evidence>
<dbReference type="PANTHER" id="PTHR42911">
    <property type="entry name" value="MODULATOR OF FTSH PROTEASE HFLC"/>
    <property type="match status" value="1"/>
</dbReference>
<proteinExistence type="inferred from homology"/>
<comment type="similarity">
    <text evidence="2 6">Belongs to the band 7/mec-2 family. HflC subfamily.</text>
</comment>
<dbReference type="InterPro" id="IPR010200">
    <property type="entry name" value="HflC"/>
</dbReference>
<dbReference type="RefSeq" id="WP_120471296.1">
    <property type="nucleotide sequence ID" value="NZ_RAYQ01000018.1"/>
</dbReference>
<dbReference type="InterPro" id="IPR001107">
    <property type="entry name" value="Band_7"/>
</dbReference>
<dbReference type="InterPro" id="IPR036013">
    <property type="entry name" value="Band_7/SPFH_dom_sf"/>
</dbReference>
<dbReference type="InterPro" id="IPR001972">
    <property type="entry name" value="Stomatin_HflK_fam"/>
</dbReference>
<dbReference type="SMART" id="SM00244">
    <property type="entry name" value="PHB"/>
    <property type="match status" value="1"/>
</dbReference>
<dbReference type="PROSITE" id="PS51257">
    <property type="entry name" value="PROKAR_LIPOPROTEIN"/>
    <property type="match status" value="1"/>
</dbReference>
<evidence type="ECO:0000256" key="3">
    <source>
        <dbReference type="ARBA" id="ARBA00022692"/>
    </source>
</evidence>
<dbReference type="GO" id="GO:0006508">
    <property type="term" value="P:proteolysis"/>
    <property type="evidence" value="ECO:0007669"/>
    <property type="project" value="UniProtKB-KW"/>
</dbReference>
<dbReference type="Gene3D" id="3.30.479.30">
    <property type="entry name" value="Band 7 domain"/>
    <property type="match status" value="1"/>
</dbReference>
<name>A0A3A9AFL1_9FIRM</name>
<keyword evidence="5" id="KW-0472">Membrane</keyword>
<evidence type="ECO:0000256" key="2">
    <source>
        <dbReference type="ARBA" id="ARBA00007862"/>
    </source>
</evidence>
<dbReference type="Pfam" id="PF01145">
    <property type="entry name" value="Band_7"/>
    <property type="match status" value="1"/>
</dbReference>
<dbReference type="GO" id="GO:0016020">
    <property type="term" value="C:membrane"/>
    <property type="evidence" value="ECO:0007669"/>
    <property type="project" value="UniProtKB-SubCell"/>
</dbReference>
<organism evidence="8 9">
    <name type="scientific">Parablautia intestinalis</name>
    <dbReference type="NCBI Taxonomy" id="2320100"/>
    <lineage>
        <taxon>Bacteria</taxon>
        <taxon>Bacillati</taxon>
        <taxon>Bacillota</taxon>
        <taxon>Clostridia</taxon>
        <taxon>Lachnospirales</taxon>
        <taxon>Lachnospiraceae</taxon>
        <taxon>Parablautia</taxon>
    </lineage>
</organism>
<evidence type="ECO:0000313" key="8">
    <source>
        <dbReference type="EMBL" id="RKI89864.1"/>
    </source>
</evidence>
<gene>
    <name evidence="8" type="ORF">D7V94_15765</name>
</gene>
<evidence type="ECO:0000256" key="6">
    <source>
        <dbReference type="PIRNR" id="PIRNR005651"/>
    </source>
</evidence>
<keyword evidence="3" id="KW-0812">Transmembrane</keyword>
<protein>
    <recommendedName>
        <fullName evidence="6">Protein HflC</fullName>
    </recommendedName>
</protein>
<dbReference type="PIRSF" id="PIRSF005651">
    <property type="entry name" value="HflC"/>
    <property type="match status" value="1"/>
</dbReference>
<evidence type="ECO:0000256" key="4">
    <source>
        <dbReference type="ARBA" id="ARBA00022989"/>
    </source>
</evidence>